<evidence type="ECO:0000256" key="3">
    <source>
        <dbReference type="ARBA" id="ARBA00022801"/>
    </source>
</evidence>
<keyword evidence="9" id="KW-1185">Reference proteome</keyword>
<protein>
    <recommendedName>
        <fullName evidence="7">Peptidase S1 domain-containing protein</fullName>
    </recommendedName>
</protein>
<gene>
    <name evidence="8" type="ORF">LSTR_LSTR002960</name>
</gene>
<dbReference type="AlphaFoldDB" id="A0A482XMS8"/>
<dbReference type="InterPro" id="IPR050430">
    <property type="entry name" value="Peptidase_S1"/>
</dbReference>
<dbReference type="PROSITE" id="PS50240">
    <property type="entry name" value="TRYPSIN_DOM"/>
    <property type="match status" value="1"/>
</dbReference>
<dbReference type="EMBL" id="QKKF02005868">
    <property type="protein sequence ID" value="RZF46628.1"/>
    <property type="molecule type" value="Genomic_DNA"/>
</dbReference>
<keyword evidence="6" id="KW-0732">Signal</keyword>
<feature type="chain" id="PRO_5019779882" description="Peptidase S1 domain-containing protein" evidence="6">
    <location>
        <begin position="21"/>
        <end position="287"/>
    </location>
</feature>
<keyword evidence="3" id="KW-0378">Hydrolase</keyword>
<dbReference type="SMART" id="SM00020">
    <property type="entry name" value="Tryp_SPc"/>
    <property type="match status" value="1"/>
</dbReference>
<feature type="signal peptide" evidence="6">
    <location>
        <begin position="1"/>
        <end position="20"/>
    </location>
</feature>
<keyword evidence="5" id="KW-1015">Disulfide bond</keyword>
<dbReference type="InterPro" id="IPR043504">
    <property type="entry name" value="Peptidase_S1_PA_chymotrypsin"/>
</dbReference>
<keyword evidence="2" id="KW-0645">Protease</keyword>
<proteinExistence type="inferred from homology"/>
<dbReference type="GO" id="GO:0006508">
    <property type="term" value="P:proteolysis"/>
    <property type="evidence" value="ECO:0007669"/>
    <property type="project" value="UniProtKB-KW"/>
</dbReference>
<dbReference type="InParanoid" id="A0A482XMS8"/>
<dbReference type="Proteomes" id="UP000291343">
    <property type="component" value="Unassembled WGS sequence"/>
</dbReference>
<feature type="domain" description="Peptidase S1" evidence="7">
    <location>
        <begin position="53"/>
        <end position="281"/>
    </location>
</feature>
<accession>A0A482XMS8</accession>
<reference evidence="8 9" key="1">
    <citation type="journal article" date="2017" name="Gigascience">
        <title>Genome sequence of the small brown planthopper, Laodelphax striatellus.</title>
        <authorList>
            <person name="Zhu J."/>
            <person name="Jiang F."/>
            <person name="Wang X."/>
            <person name="Yang P."/>
            <person name="Bao Y."/>
            <person name="Zhao W."/>
            <person name="Wang W."/>
            <person name="Lu H."/>
            <person name="Wang Q."/>
            <person name="Cui N."/>
            <person name="Li J."/>
            <person name="Chen X."/>
            <person name="Luo L."/>
            <person name="Yu J."/>
            <person name="Kang L."/>
            <person name="Cui F."/>
        </authorList>
    </citation>
    <scope>NUCLEOTIDE SEQUENCE [LARGE SCALE GENOMIC DNA]</scope>
    <source>
        <strain evidence="8">Lst14</strain>
    </source>
</reference>
<dbReference type="InterPro" id="IPR001314">
    <property type="entry name" value="Peptidase_S1A"/>
</dbReference>
<dbReference type="CDD" id="cd00190">
    <property type="entry name" value="Tryp_SPc"/>
    <property type="match status" value="1"/>
</dbReference>
<dbReference type="Pfam" id="PF00089">
    <property type="entry name" value="Trypsin"/>
    <property type="match status" value="1"/>
</dbReference>
<dbReference type="PRINTS" id="PR00722">
    <property type="entry name" value="CHYMOTRYPSIN"/>
</dbReference>
<comment type="caution">
    <text evidence="8">The sequence shown here is derived from an EMBL/GenBank/DDBJ whole genome shotgun (WGS) entry which is preliminary data.</text>
</comment>
<evidence type="ECO:0000313" key="8">
    <source>
        <dbReference type="EMBL" id="RZF46628.1"/>
    </source>
</evidence>
<dbReference type="PANTHER" id="PTHR24276:SF98">
    <property type="entry name" value="FI18310P1-RELATED"/>
    <property type="match status" value="1"/>
</dbReference>
<dbReference type="InterPro" id="IPR009003">
    <property type="entry name" value="Peptidase_S1_PA"/>
</dbReference>
<evidence type="ECO:0000313" key="9">
    <source>
        <dbReference type="Proteomes" id="UP000291343"/>
    </source>
</evidence>
<evidence type="ECO:0000256" key="6">
    <source>
        <dbReference type="SAM" id="SignalP"/>
    </source>
</evidence>
<evidence type="ECO:0000256" key="1">
    <source>
        <dbReference type="ARBA" id="ARBA00007664"/>
    </source>
</evidence>
<dbReference type="STRING" id="195883.A0A482XMS8"/>
<dbReference type="SUPFAM" id="SSF50494">
    <property type="entry name" value="Trypsin-like serine proteases"/>
    <property type="match status" value="1"/>
</dbReference>
<dbReference type="GO" id="GO:0004252">
    <property type="term" value="F:serine-type endopeptidase activity"/>
    <property type="evidence" value="ECO:0007669"/>
    <property type="project" value="InterPro"/>
</dbReference>
<dbReference type="PANTHER" id="PTHR24276">
    <property type="entry name" value="POLYSERASE-RELATED"/>
    <property type="match status" value="1"/>
</dbReference>
<dbReference type="OrthoDB" id="6614107at2759"/>
<evidence type="ECO:0000256" key="5">
    <source>
        <dbReference type="ARBA" id="ARBA00023157"/>
    </source>
</evidence>
<dbReference type="FunCoup" id="A0A482XMS8">
    <property type="interactions" value="35"/>
</dbReference>
<dbReference type="Gene3D" id="2.40.10.10">
    <property type="entry name" value="Trypsin-like serine proteases"/>
    <property type="match status" value="1"/>
</dbReference>
<name>A0A482XMS8_LAOST</name>
<keyword evidence="4" id="KW-0720">Serine protease</keyword>
<comment type="similarity">
    <text evidence="1">Belongs to the peptidase S1 family.</text>
</comment>
<sequence length="287" mass="32227">MKTSFYILFALFSICYAVTANEDEEDFGSGEIDEWSWEGPEENLINEDLQERISGGKNVSIHKYPFMASVLVNGTLKGGASILNKKWLITGAFPTSSAEHESQLTVRVGSSSSYEGGQLCQVKKIVRHPKQRGYDNDVALLRLERPLKFDPHHVRPIKIGAKPPRTNAKVLFTSFGWYKDNSTTKDSSQSNAMGVLKETHFKFLAFKDCAPYYLENLTFSKRCFCTQTTNATSVEAKDFGSPLVYGKKVIGHFSGKPCGKPKPAVFVDITKLKAWIYQTMRKYSSME</sequence>
<dbReference type="InterPro" id="IPR001254">
    <property type="entry name" value="Trypsin_dom"/>
</dbReference>
<evidence type="ECO:0000259" key="7">
    <source>
        <dbReference type="PROSITE" id="PS50240"/>
    </source>
</evidence>
<dbReference type="SMR" id="A0A482XMS8"/>
<evidence type="ECO:0000256" key="4">
    <source>
        <dbReference type="ARBA" id="ARBA00022825"/>
    </source>
</evidence>
<evidence type="ECO:0000256" key="2">
    <source>
        <dbReference type="ARBA" id="ARBA00022670"/>
    </source>
</evidence>
<organism evidence="8 9">
    <name type="scientific">Laodelphax striatellus</name>
    <name type="common">Small brown planthopper</name>
    <name type="synonym">Delphax striatella</name>
    <dbReference type="NCBI Taxonomy" id="195883"/>
    <lineage>
        <taxon>Eukaryota</taxon>
        <taxon>Metazoa</taxon>
        <taxon>Ecdysozoa</taxon>
        <taxon>Arthropoda</taxon>
        <taxon>Hexapoda</taxon>
        <taxon>Insecta</taxon>
        <taxon>Pterygota</taxon>
        <taxon>Neoptera</taxon>
        <taxon>Paraneoptera</taxon>
        <taxon>Hemiptera</taxon>
        <taxon>Auchenorrhyncha</taxon>
        <taxon>Fulgoroidea</taxon>
        <taxon>Delphacidae</taxon>
        <taxon>Criomorphinae</taxon>
        <taxon>Laodelphax</taxon>
    </lineage>
</organism>